<evidence type="ECO:0000313" key="3">
    <source>
        <dbReference type="Proteomes" id="UP001430953"/>
    </source>
</evidence>
<proteinExistence type="predicted"/>
<dbReference type="EMBL" id="JADYXP020000010">
    <property type="protein sequence ID" value="KAL0115340.1"/>
    <property type="molecule type" value="Genomic_DNA"/>
</dbReference>
<dbReference type="AlphaFoldDB" id="A0AAW2FJB8"/>
<gene>
    <name evidence="2" type="ORF">PUN28_010700</name>
</gene>
<comment type="caution">
    <text evidence="2">The sequence shown here is derived from an EMBL/GenBank/DDBJ whole genome shotgun (WGS) entry which is preliminary data.</text>
</comment>
<reference evidence="2 3" key="1">
    <citation type="submission" date="2023-03" db="EMBL/GenBank/DDBJ databases">
        <title>High recombination rates correlate with genetic variation in Cardiocondyla obscurior ants.</title>
        <authorList>
            <person name="Errbii M."/>
        </authorList>
    </citation>
    <scope>NUCLEOTIDE SEQUENCE [LARGE SCALE GENOMIC DNA]</scope>
    <source>
        <strain evidence="2">Alpha-2009</strain>
        <tissue evidence="2">Whole body</tissue>
    </source>
</reference>
<dbReference type="Proteomes" id="UP001430953">
    <property type="component" value="Unassembled WGS sequence"/>
</dbReference>
<name>A0AAW2FJB8_9HYME</name>
<organism evidence="2 3">
    <name type="scientific">Cardiocondyla obscurior</name>
    <dbReference type="NCBI Taxonomy" id="286306"/>
    <lineage>
        <taxon>Eukaryota</taxon>
        <taxon>Metazoa</taxon>
        <taxon>Ecdysozoa</taxon>
        <taxon>Arthropoda</taxon>
        <taxon>Hexapoda</taxon>
        <taxon>Insecta</taxon>
        <taxon>Pterygota</taxon>
        <taxon>Neoptera</taxon>
        <taxon>Endopterygota</taxon>
        <taxon>Hymenoptera</taxon>
        <taxon>Apocrita</taxon>
        <taxon>Aculeata</taxon>
        <taxon>Formicoidea</taxon>
        <taxon>Formicidae</taxon>
        <taxon>Myrmicinae</taxon>
        <taxon>Cardiocondyla</taxon>
    </lineage>
</organism>
<evidence type="ECO:0000256" key="1">
    <source>
        <dbReference type="SAM" id="MobiDB-lite"/>
    </source>
</evidence>
<keyword evidence="3" id="KW-1185">Reference proteome</keyword>
<evidence type="ECO:0000313" key="2">
    <source>
        <dbReference type="EMBL" id="KAL0115340.1"/>
    </source>
</evidence>
<feature type="region of interest" description="Disordered" evidence="1">
    <location>
        <begin position="44"/>
        <end position="88"/>
    </location>
</feature>
<accession>A0AAW2FJB8</accession>
<protein>
    <submittedName>
        <fullName evidence="2">Uncharacterized protein</fullName>
    </submittedName>
</protein>
<sequence length="88" mass="9677">MFRSRGTLTQFVLQAGFQAMKPSTAARAGYAIIVRSHAGLIAETRGGEEVSARSDKNERDRRTGRPRKKSTCCPGKIRFTSFPSLSSK</sequence>
<feature type="compositionally biased region" description="Basic and acidic residues" evidence="1">
    <location>
        <begin position="45"/>
        <end position="63"/>
    </location>
</feature>